<feature type="chain" id="PRO_5012768348" evidence="1">
    <location>
        <begin position="16"/>
        <end position="93"/>
    </location>
</feature>
<name>W2TZL0_NECAM</name>
<reference evidence="3" key="1">
    <citation type="journal article" date="2014" name="Nat. Genet.">
        <title>Genome of the human hookworm Necator americanus.</title>
        <authorList>
            <person name="Tang Y.T."/>
            <person name="Gao X."/>
            <person name="Rosa B.A."/>
            <person name="Abubucker S."/>
            <person name="Hallsworth-Pepin K."/>
            <person name="Martin J."/>
            <person name="Tyagi R."/>
            <person name="Heizer E."/>
            <person name="Zhang X."/>
            <person name="Bhonagiri-Palsikar V."/>
            <person name="Minx P."/>
            <person name="Warren W.C."/>
            <person name="Wang Q."/>
            <person name="Zhan B."/>
            <person name="Hotez P.J."/>
            <person name="Sternberg P.W."/>
            <person name="Dougall A."/>
            <person name="Gaze S.T."/>
            <person name="Mulvenna J."/>
            <person name="Sotillo J."/>
            <person name="Ranganathan S."/>
            <person name="Rabelo E.M."/>
            <person name="Wilson R.K."/>
            <person name="Felgner P.L."/>
            <person name="Bethony J."/>
            <person name="Hawdon J.M."/>
            <person name="Gasser R.B."/>
            <person name="Loukas A."/>
            <person name="Mitreva M."/>
        </authorList>
    </citation>
    <scope>NUCLEOTIDE SEQUENCE [LARGE SCALE GENOMIC DNA]</scope>
</reference>
<gene>
    <name evidence="2" type="ORF">NECAME_05969</name>
</gene>
<evidence type="ECO:0000256" key="1">
    <source>
        <dbReference type="SAM" id="SignalP"/>
    </source>
</evidence>
<keyword evidence="3" id="KW-1185">Reference proteome</keyword>
<dbReference type="KEGG" id="nai:NECAME_05969"/>
<organism evidence="2 3">
    <name type="scientific">Necator americanus</name>
    <name type="common">Human hookworm</name>
    <dbReference type="NCBI Taxonomy" id="51031"/>
    <lineage>
        <taxon>Eukaryota</taxon>
        <taxon>Metazoa</taxon>
        <taxon>Ecdysozoa</taxon>
        <taxon>Nematoda</taxon>
        <taxon>Chromadorea</taxon>
        <taxon>Rhabditida</taxon>
        <taxon>Rhabditina</taxon>
        <taxon>Rhabditomorpha</taxon>
        <taxon>Strongyloidea</taxon>
        <taxon>Ancylostomatidae</taxon>
        <taxon>Bunostominae</taxon>
        <taxon>Necator</taxon>
    </lineage>
</organism>
<dbReference type="AlphaFoldDB" id="W2TZL0"/>
<dbReference type="EMBL" id="KI657551">
    <property type="protein sequence ID" value="ETN86477.1"/>
    <property type="molecule type" value="Genomic_DNA"/>
</dbReference>
<sequence>MTWLILGTSRPYCLLLMLKIILKNDSIGKAAFFGRFVYIPPQIGKNVEGREITQCIRKRYPGPWTYSFQSYDHRRKKVTRTVAGKRGQGGCAE</sequence>
<feature type="signal peptide" evidence="1">
    <location>
        <begin position="1"/>
        <end position="15"/>
    </location>
</feature>
<accession>W2TZL0</accession>
<keyword evidence="1" id="KW-0732">Signal</keyword>
<proteinExistence type="predicted"/>
<evidence type="ECO:0000313" key="3">
    <source>
        <dbReference type="Proteomes" id="UP000053676"/>
    </source>
</evidence>
<protein>
    <submittedName>
        <fullName evidence="2">Uncharacterized protein</fullName>
    </submittedName>
</protein>
<evidence type="ECO:0000313" key="2">
    <source>
        <dbReference type="EMBL" id="ETN86477.1"/>
    </source>
</evidence>
<dbReference type="Proteomes" id="UP000053676">
    <property type="component" value="Unassembled WGS sequence"/>
</dbReference>